<keyword evidence="2" id="KW-1185">Reference proteome</keyword>
<evidence type="ECO:0000313" key="2">
    <source>
        <dbReference type="Proteomes" id="UP001153269"/>
    </source>
</evidence>
<gene>
    <name evidence="1" type="ORF">PLEPLA_LOCUS40767</name>
</gene>
<evidence type="ECO:0000313" key="1">
    <source>
        <dbReference type="EMBL" id="CAB1453017.1"/>
    </source>
</evidence>
<name>A0A9N7Z7U5_PLEPL</name>
<dbReference type="AlphaFoldDB" id="A0A9N7Z7U5"/>
<sequence length="198" mass="21939">MTRRKFSKTLSVSSHVFFEIKRPQDSRSQVSKWFSVNCTAMQDCQRKALGSCQATVTQRLMMVGTCVRVIRCVRVTESMGVVSLGDEGVSVAVLVAMPRETEEEKNNGEKTDLSVPCNILIPKTLEDTAQLTPLIYAHRSLWCHRFLHENLRAVPASSHGGANLNGEEEAARAAHLRLNGKEDLEALIGSDQSVHPSY</sequence>
<comment type="caution">
    <text evidence="1">The sequence shown here is derived from an EMBL/GenBank/DDBJ whole genome shotgun (WGS) entry which is preliminary data.</text>
</comment>
<organism evidence="1 2">
    <name type="scientific">Pleuronectes platessa</name>
    <name type="common">European plaice</name>
    <dbReference type="NCBI Taxonomy" id="8262"/>
    <lineage>
        <taxon>Eukaryota</taxon>
        <taxon>Metazoa</taxon>
        <taxon>Chordata</taxon>
        <taxon>Craniata</taxon>
        <taxon>Vertebrata</taxon>
        <taxon>Euteleostomi</taxon>
        <taxon>Actinopterygii</taxon>
        <taxon>Neopterygii</taxon>
        <taxon>Teleostei</taxon>
        <taxon>Neoteleostei</taxon>
        <taxon>Acanthomorphata</taxon>
        <taxon>Carangaria</taxon>
        <taxon>Pleuronectiformes</taxon>
        <taxon>Pleuronectoidei</taxon>
        <taxon>Pleuronectidae</taxon>
        <taxon>Pleuronectes</taxon>
    </lineage>
</organism>
<dbReference type="Proteomes" id="UP001153269">
    <property type="component" value="Unassembled WGS sequence"/>
</dbReference>
<reference evidence="1" key="1">
    <citation type="submission" date="2020-03" db="EMBL/GenBank/DDBJ databases">
        <authorList>
            <person name="Weist P."/>
        </authorList>
    </citation>
    <scope>NUCLEOTIDE SEQUENCE</scope>
</reference>
<accession>A0A9N7Z7U5</accession>
<dbReference type="EMBL" id="CADEAL010004153">
    <property type="protein sequence ID" value="CAB1453017.1"/>
    <property type="molecule type" value="Genomic_DNA"/>
</dbReference>
<protein>
    <submittedName>
        <fullName evidence="1">Uncharacterized protein</fullName>
    </submittedName>
</protein>
<proteinExistence type="predicted"/>